<keyword evidence="10" id="KW-0460">Magnesium</keyword>
<evidence type="ECO:0000256" key="7">
    <source>
        <dbReference type="ARBA" id="ARBA00022741"/>
    </source>
</evidence>
<comment type="cofactor">
    <cofactor evidence="2">
        <name>Mg(2+)</name>
        <dbReference type="ChEBI" id="CHEBI:18420"/>
    </cofactor>
</comment>
<feature type="signal peptide" evidence="17">
    <location>
        <begin position="1"/>
        <end position="23"/>
    </location>
</feature>
<protein>
    <recommendedName>
        <fullName evidence="14">medium-chain acyl-CoA ligase</fullName>
        <ecNumber evidence="14">6.2.1.2</ecNumber>
    </recommendedName>
</protein>
<evidence type="ECO:0000256" key="6">
    <source>
        <dbReference type="ARBA" id="ARBA00022723"/>
    </source>
</evidence>
<evidence type="ECO:0000256" key="16">
    <source>
        <dbReference type="SAM" id="MobiDB-lite"/>
    </source>
</evidence>
<dbReference type="PROSITE" id="PS00455">
    <property type="entry name" value="AMP_BINDING"/>
    <property type="match status" value="3"/>
</dbReference>
<comment type="similarity">
    <text evidence="4">Belongs to the ATP-dependent AMP-binding enzyme family.</text>
</comment>
<reference evidence="20" key="1">
    <citation type="journal article" date="2021" name="Evol. Appl.">
        <title>The genome of the Pyrenean desman and the effects of bottlenecks and inbreeding on the genomic landscape of an endangered species.</title>
        <authorList>
            <person name="Escoda L."/>
            <person name="Castresana J."/>
        </authorList>
    </citation>
    <scope>NUCLEOTIDE SEQUENCE</scope>
    <source>
        <strain evidence="20">IBE-C5619</strain>
    </source>
</reference>
<dbReference type="OrthoDB" id="6614653at2759"/>
<dbReference type="GO" id="GO:0006633">
    <property type="term" value="P:fatty acid biosynthetic process"/>
    <property type="evidence" value="ECO:0007669"/>
    <property type="project" value="TreeGrafter"/>
</dbReference>
<evidence type="ECO:0000256" key="13">
    <source>
        <dbReference type="ARBA" id="ARBA00023128"/>
    </source>
</evidence>
<organism evidence="20 21">
    <name type="scientific">Galemys pyrenaicus</name>
    <name type="common">Iberian desman</name>
    <name type="synonym">Pyrenean desman</name>
    <dbReference type="NCBI Taxonomy" id="202257"/>
    <lineage>
        <taxon>Eukaryota</taxon>
        <taxon>Metazoa</taxon>
        <taxon>Chordata</taxon>
        <taxon>Craniata</taxon>
        <taxon>Vertebrata</taxon>
        <taxon>Euteleostomi</taxon>
        <taxon>Mammalia</taxon>
        <taxon>Eutheria</taxon>
        <taxon>Laurasiatheria</taxon>
        <taxon>Eulipotyphla</taxon>
        <taxon>Talpidae</taxon>
        <taxon>Galemys</taxon>
    </lineage>
</organism>
<feature type="domain" description="AMP-dependent synthetase/ligase" evidence="18">
    <location>
        <begin position="2701"/>
        <end position="3048"/>
    </location>
</feature>
<dbReference type="GO" id="GO:0005524">
    <property type="term" value="F:ATP binding"/>
    <property type="evidence" value="ECO:0007669"/>
    <property type="project" value="UniProtKB-KW"/>
</dbReference>
<evidence type="ECO:0000256" key="8">
    <source>
        <dbReference type="ARBA" id="ARBA00022832"/>
    </source>
</evidence>
<keyword evidence="8" id="KW-0276">Fatty acid metabolism</keyword>
<feature type="region of interest" description="Disordered" evidence="16">
    <location>
        <begin position="1741"/>
        <end position="1781"/>
    </location>
</feature>
<dbReference type="Gene3D" id="3.40.50.12780">
    <property type="entry name" value="N-terminal domain of ligase-like"/>
    <property type="match status" value="4"/>
</dbReference>
<keyword evidence="13" id="KW-0496">Mitochondrion</keyword>
<dbReference type="GO" id="GO:0006637">
    <property type="term" value="P:acyl-CoA metabolic process"/>
    <property type="evidence" value="ECO:0007669"/>
    <property type="project" value="TreeGrafter"/>
</dbReference>
<feature type="domain" description="AMP-dependent synthetase/ligase" evidence="18">
    <location>
        <begin position="72"/>
        <end position="425"/>
    </location>
</feature>
<feature type="non-terminal residue" evidence="20">
    <location>
        <position position="1"/>
    </location>
</feature>
<evidence type="ECO:0000256" key="2">
    <source>
        <dbReference type="ARBA" id="ARBA00001946"/>
    </source>
</evidence>
<evidence type="ECO:0000256" key="1">
    <source>
        <dbReference type="ARBA" id="ARBA00001936"/>
    </source>
</evidence>
<dbReference type="InterPro" id="IPR051087">
    <property type="entry name" value="Mitochondrial_ACSM"/>
</dbReference>
<feature type="domain" description="AMP-binding enzyme C-terminal" evidence="19">
    <location>
        <begin position="489"/>
        <end position="569"/>
    </location>
</feature>
<dbReference type="Gene3D" id="3.30.300.30">
    <property type="match status" value="3"/>
</dbReference>
<keyword evidence="11" id="KW-0809">Transit peptide</keyword>
<dbReference type="Pfam" id="PF00501">
    <property type="entry name" value="AMP-binding"/>
    <property type="match status" value="4"/>
</dbReference>
<keyword evidence="9" id="KW-0067">ATP-binding</keyword>
<comment type="cofactor">
    <cofactor evidence="1">
        <name>Mn(2+)</name>
        <dbReference type="ChEBI" id="CHEBI:29035"/>
    </cofactor>
</comment>
<keyword evidence="12" id="KW-0443">Lipid metabolism</keyword>
<evidence type="ECO:0000256" key="14">
    <source>
        <dbReference type="ARBA" id="ARBA00039009"/>
    </source>
</evidence>
<keyword evidence="7" id="KW-0547">Nucleotide-binding</keyword>
<dbReference type="InterPro" id="IPR025110">
    <property type="entry name" value="AMP-bd_C"/>
</dbReference>
<dbReference type="SUPFAM" id="SSF56801">
    <property type="entry name" value="Acetyl-CoA synthetase-like"/>
    <property type="match status" value="4"/>
</dbReference>
<evidence type="ECO:0000256" key="5">
    <source>
        <dbReference type="ARBA" id="ARBA00022598"/>
    </source>
</evidence>
<dbReference type="InterPro" id="IPR042099">
    <property type="entry name" value="ANL_N_sf"/>
</dbReference>
<dbReference type="GO" id="GO:0005759">
    <property type="term" value="C:mitochondrial matrix"/>
    <property type="evidence" value="ECO:0007669"/>
    <property type="project" value="TreeGrafter"/>
</dbReference>
<dbReference type="GO" id="GO:0004321">
    <property type="term" value="F:fatty-acyl-CoA synthase activity"/>
    <property type="evidence" value="ECO:0007669"/>
    <property type="project" value="TreeGrafter"/>
</dbReference>
<comment type="catalytic activity">
    <reaction evidence="15">
        <text>a medium-chain fatty acid + ATP + CoA = a medium-chain fatty acyl-CoA + AMP + diphosphate</text>
        <dbReference type="Rhea" id="RHEA:48340"/>
        <dbReference type="ChEBI" id="CHEBI:30616"/>
        <dbReference type="ChEBI" id="CHEBI:33019"/>
        <dbReference type="ChEBI" id="CHEBI:57287"/>
        <dbReference type="ChEBI" id="CHEBI:59558"/>
        <dbReference type="ChEBI" id="CHEBI:90546"/>
        <dbReference type="ChEBI" id="CHEBI:456215"/>
        <dbReference type="EC" id="6.2.1.2"/>
    </reaction>
    <physiologicalReaction direction="left-to-right" evidence="15">
        <dbReference type="Rhea" id="RHEA:48341"/>
    </physiologicalReaction>
</comment>
<dbReference type="Proteomes" id="UP000700334">
    <property type="component" value="Unassembled WGS sequence"/>
</dbReference>
<dbReference type="GO" id="GO:0046872">
    <property type="term" value="F:metal ion binding"/>
    <property type="evidence" value="ECO:0007669"/>
    <property type="project" value="UniProtKB-KW"/>
</dbReference>
<feature type="compositionally biased region" description="Gly residues" evidence="16">
    <location>
        <begin position="1887"/>
        <end position="1896"/>
    </location>
</feature>
<dbReference type="FunFam" id="3.30.300.30:FF:000005">
    <property type="entry name" value="Acyl-coenzyme A synthetase ACSM5, mitochondrial"/>
    <property type="match status" value="3"/>
</dbReference>
<feature type="region of interest" description="Disordered" evidence="16">
    <location>
        <begin position="2015"/>
        <end position="2047"/>
    </location>
</feature>
<evidence type="ECO:0000256" key="12">
    <source>
        <dbReference type="ARBA" id="ARBA00023098"/>
    </source>
</evidence>
<feature type="region of interest" description="Disordered" evidence="16">
    <location>
        <begin position="2191"/>
        <end position="2259"/>
    </location>
</feature>
<evidence type="ECO:0000256" key="10">
    <source>
        <dbReference type="ARBA" id="ARBA00022842"/>
    </source>
</evidence>
<dbReference type="PANTHER" id="PTHR43605:SF3">
    <property type="entry name" value="ACYL-COENZYME A SYNTHETASE ACSM2B, MITOCHONDRIAL"/>
    <property type="match status" value="1"/>
</dbReference>
<feature type="domain" description="AMP-binding enzyme C-terminal" evidence="19">
    <location>
        <begin position="1623"/>
        <end position="1703"/>
    </location>
</feature>
<feature type="domain" description="AMP-binding enzyme C-terminal" evidence="19">
    <location>
        <begin position="1053"/>
        <end position="1133"/>
    </location>
</feature>
<proteinExistence type="inferred from homology"/>
<name>A0A8J6ALB4_GALPY</name>
<dbReference type="Pfam" id="PF13193">
    <property type="entry name" value="AMP-binding_C"/>
    <property type="match status" value="3"/>
</dbReference>
<keyword evidence="21" id="KW-1185">Reference proteome</keyword>
<dbReference type="GO" id="GO:0031956">
    <property type="term" value="F:medium-chain fatty acid-CoA ligase activity"/>
    <property type="evidence" value="ECO:0007669"/>
    <property type="project" value="UniProtKB-EC"/>
</dbReference>
<evidence type="ECO:0000256" key="3">
    <source>
        <dbReference type="ARBA" id="ARBA00004173"/>
    </source>
</evidence>
<feature type="region of interest" description="Disordered" evidence="16">
    <location>
        <begin position="1864"/>
        <end position="1898"/>
    </location>
</feature>
<accession>A0A8J6ALB4</accession>
<dbReference type="EC" id="6.2.1.2" evidence="14"/>
<evidence type="ECO:0000256" key="9">
    <source>
        <dbReference type="ARBA" id="ARBA00022840"/>
    </source>
</evidence>
<comment type="caution">
    <text evidence="20">The sequence shown here is derived from an EMBL/GenBank/DDBJ whole genome shotgun (WGS) entry which is preliminary data.</text>
</comment>
<evidence type="ECO:0000259" key="19">
    <source>
        <dbReference type="Pfam" id="PF13193"/>
    </source>
</evidence>
<feature type="region of interest" description="Disordered" evidence="16">
    <location>
        <begin position="2365"/>
        <end position="2385"/>
    </location>
</feature>
<evidence type="ECO:0000259" key="18">
    <source>
        <dbReference type="Pfam" id="PF00501"/>
    </source>
</evidence>
<comment type="subcellular location">
    <subcellularLocation>
        <location evidence="3">Mitochondrion</location>
    </subcellularLocation>
</comment>
<dbReference type="EMBL" id="JAGFMF010011768">
    <property type="protein sequence ID" value="KAG8513604.1"/>
    <property type="molecule type" value="Genomic_DNA"/>
</dbReference>
<dbReference type="InterPro" id="IPR045851">
    <property type="entry name" value="AMP-bd_C_sf"/>
</dbReference>
<evidence type="ECO:0000256" key="4">
    <source>
        <dbReference type="ARBA" id="ARBA00006432"/>
    </source>
</evidence>
<evidence type="ECO:0000256" key="15">
    <source>
        <dbReference type="ARBA" id="ARBA00048477"/>
    </source>
</evidence>
<keyword evidence="5" id="KW-0436">Ligase</keyword>
<evidence type="ECO:0000313" key="21">
    <source>
        <dbReference type="Proteomes" id="UP000700334"/>
    </source>
</evidence>
<feature type="domain" description="AMP-dependent synthetase/ligase" evidence="18">
    <location>
        <begin position="639"/>
        <end position="1002"/>
    </location>
</feature>
<keyword evidence="6" id="KW-0479">Metal-binding</keyword>
<evidence type="ECO:0000256" key="17">
    <source>
        <dbReference type="SAM" id="SignalP"/>
    </source>
</evidence>
<sequence length="3122" mass="345138">SRGSSMRLWLRGLVLQQLRCARGFCGPHSQPSPAPQKIVSTWEAISLGRQPVPEYFNFAHDVLDVWSQLEKAGHRPLNPAFWWVDGKGAEVKWSFEELGEQSRKAANVLRDVCGLQPGDRLMLVLPRVPEWWLACVACVRTGAVMIPGISQLTEKDLRYRLQVSRAKAIITSDSLAPRVDAISADCPSLQTKLLVSDSSRPGWVNFRELLWEASPEHNCVRTKSQDPLAIYFTSGTTGAPKMVEHSQASYGLGFVASGRRWVALTESDIFWNTTDTGWVKAAWTFFSAWPNGSCIFVHELPRVDAKVILNTLSRFPITTLCCVPTIFRLLVQEDLTRYQFQSLRHCLTGGEALNPDVREKWKSQTGLELHEGYGQSETVLICANPRGANIKTGSMGKASPPYDVQIVDDAGNIMAPGEEGNVAVRIRPTRPFCFFNCYLDNPEKTAASEQGDFYITGDRARMDEDGYFWFIGRNDDVINSSSYRIGPVEVESALAEHPAVLESAVVSSPDPIRGEVVKAFVVLSPAYSSCDPEELTRELQEHVKRVTAPYKYPRKVAFVSELPKTVSGKIQRKLTMHWLRKLQGVCTLWGPQMFSRSLHIHARQLAPLPWGPQEVPDKFNFVSDVMDHWAGMEKTGRRPPGPALWWVNDDGDEVMWNFSQLSELSQQVANVLSEICGLQRGDRVAVVLPRVPEWWLVTLGCMRAGLVFMPGTVQMTAKDILYRLQQSKAKAIVTADEVTQAVDTVAPDCPSLRTKLLVSEKRQDGWLDFKTLLRGASTTHRCVETGSHEAAAIYFTSGTTGLPKMAEHSHSSLGLKAKMDAGTWVDLKTSDIVWTISDTGWILNILSSLLGSWTSGACTFIHLLPKFDPLVILKVLSSYPINNLVGAPIVYRMLLQQNLSSYKFPHLQNCFSGGEALLPETLESWKSQTGLDIREFYGQTETGLTCRVSKTMKIKPGSLGTAVPLYDVQVVDDEGNVLPPGTEGELGIRVKPIRPVGIFSGYVDNLEKTAANIRGDFWILGDRGMKDQDGYFHFMGRADDIINSSGYRIGPSEVENALMEHPAVAETAVISSPDPTRGEVVKAFVVLTPQFLSHNQDQLIKELQDHVKSVTAPYKYPRKIEFVWDLPKTVTGKIHRAELRNQEFRVIHKSFHGFYPVPQYTRCLSLSEVGAPRWSDYHVPKEFNFASDILDYWTQMEMEGKRKPTPALWWVNNQGDEVKWTFREMTDLSCQTANMLTQSCGLQRGDRLALILPRVPEWWLVAVGCIRSGIIFMPGTTQLKAKDILYRLQVSKAHSIVTSEALAPEVDSVAPECPSLKTKLLVSDHSREGWLDFRSMVKSASPDHTCIKSKTSDPMTIFFTSGTTGFPKMAKHDHGLAVRSTFPSRASHLRLLSRKLLQLKMSDVFWCMSDPGWILAVLGCLLEPWTAGSTLFIHHLSQIEPKVIVETLFKYPITQCLTAPGVYRMILQQNFPRFPTLEHCCTGGEPLLPEEQEQWLKKTGILIHQAYGQSETALICANLRGMTSKPGSLGKAIPPYDVQIIDSKGNILPPNTEGNIGIRMKPIKPMGLFMCYESDPAKTAEVECGDFYNTGDRATMDKEGYFWFLGRTDDVINASGYRIGPAEVENALAEHPAVAESAVVSSPDPTRGEVVKAFVVLTPEFVSHDKDQLTKELQEHVKSVTAPYKYPRKVEFLTELPKTVTGKIQRSELRKREYSRKWAGSQNKQQSLSVLCLLSAGRAEGPREQAGLSPTGHAGLQAPQTHRPKALGSSCPAGPRPDPTGEQRMCPGYPADPWLSQPLLGFPAPQFYPGPWSLTPQLPSLCTHPFILPQGQESPNLPQVPRCPPHPPTVFSPPLPLTWGPAPAPDAPSLGAQDGTTGAWRSTGRAQPGGGGGGNTYGPLPAPLRVHPQGGSLCISHFRGAAHRWGADTVSRGTRRSSRRGMDFKSKCRFAGPWGRGWCWAVGGMLGGLEQRCSWTPRNWPSPIGADLPKPLVKAIQHLCHKLLLAKHCPGRGLSPENTPSWAKPSSLPTGPEGVCGGRDPQTGRVKTKVQTALSSPSIVRLLSPHSLRIWGCPESEAVRLAQLWWVGRRRVGEGLRTDGCPLSASPPNPPYTAGDGCGRRQRPFTCGKALGLGENLERALHFEGQTRLGLTEETETSGFTEQEAVGEKHLEAVQGGRSARSLQRAQLSTSEAAAPLTEGECVEEPGCSARVGPQKKRQRVCTGLPASSPPPGAGTDLGGGLLQTPARQQLDPSRALPRCDAAKTGPECRKLAKVKKLKSSQWRRCHLPGAHRQGQHSSPSRGLPQNACSSRDNNSHFEVPTEEDPRWRYSAKCRGRLGCIQSITFKVRTWWENIVACMWATPPTSAPHASRRPRSHPALRQSLPRGFAPPTPYLTSGCLRPWWVAGSRGAARVLQHLEQPAKEPPDPQRWPFQNSKGVKGKTLLDTLQFPLTEQKVSEKEADRGRLPSLAQVKGSARPRTQTSFLGSAEVLRGSIATSNCLLSKCWKMRQEESLTDVTGAFLISANFPSRILTSLPVWTNLRPLRIFLLWAAQPLHLHDVSSRGAKGGRKQVGGKALRGEAGRVRIEACGRNGELDNREAVAERHKAETEPAEDQAHKGREAVPHLHQMRGQHQLFSLIQCARLGCGAYSKPKRKLATWTFRSPALKTVGPAVPQHFNFAKDVLDQWFRLEKDGHREAYPALWEVNTKGEEDKWSFERMSHFSQKAASILSDICALNRGDRLMTILPPAPETYCIFLACVRLGITFVPGTPQLTAKAIRYQLHTSKSQGIVVNEAVVPLVDSVLSNCPTLKTKLLVSDKSYEGWLDFKDLLRVAPPKQTCVETRSQDPMAIFFTNRTSSPQMVAFSHYGLGMGFSQTSRQWMDLQPTDVFWDLGDALGGTLSLSNVLGAWLQGACVFLHHMPTFCPETVLSALHRFPITTLSGNPGIYQELLQHKHFISYRSKNLKHCVSAGGPISPGMMTDWNCITKLDIYEGYGKTETGLLCATTKQMKLKPGSLGKPLPPYIVQIVDENSKSLPPGEEGNIAVGVQRQHPGSMYCPRLVSWEEYTSAREHTLYLTGDRGVMDEDGYLWSQTVTASDEDAVVTATEPGGSGSRPRGQAL</sequence>
<dbReference type="InterPro" id="IPR000873">
    <property type="entry name" value="AMP-dep_synth/lig_dom"/>
</dbReference>
<dbReference type="PANTHER" id="PTHR43605">
    <property type="entry name" value="ACYL-COENZYME A SYNTHETASE"/>
    <property type="match status" value="1"/>
</dbReference>
<dbReference type="FunFam" id="3.40.50.12780:FF:000007">
    <property type="entry name" value="Acyl-coenzyme A synthetase ACSM2A, mitochondrial"/>
    <property type="match status" value="4"/>
</dbReference>
<feature type="chain" id="PRO_5035204876" description="medium-chain acyl-CoA ligase" evidence="17">
    <location>
        <begin position="24"/>
        <end position="3122"/>
    </location>
</feature>
<feature type="domain" description="AMP-dependent synthetase/ligase" evidence="18">
    <location>
        <begin position="1206"/>
        <end position="1559"/>
    </location>
</feature>
<dbReference type="InterPro" id="IPR020845">
    <property type="entry name" value="AMP-binding_CS"/>
</dbReference>
<evidence type="ECO:0000256" key="11">
    <source>
        <dbReference type="ARBA" id="ARBA00022946"/>
    </source>
</evidence>
<keyword evidence="17" id="KW-0732">Signal</keyword>
<gene>
    <name evidence="20" type="ORF">J0S82_012917</name>
</gene>
<evidence type="ECO:0000313" key="20">
    <source>
        <dbReference type="EMBL" id="KAG8513604.1"/>
    </source>
</evidence>
<feature type="region of interest" description="Disordered" evidence="16">
    <location>
        <begin position="3101"/>
        <end position="3122"/>
    </location>
</feature>
<feature type="region of interest" description="Disordered" evidence="16">
    <location>
        <begin position="2289"/>
        <end position="2322"/>
    </location>
</feature>